<proteinExistence type="predicted"/>
<evidence type="ECO:0000313" key="4">
    <source>
        <dbReference type="Ensembl" id="ENSCINP00000036542.1"/>
    </source>
</evidence>
<dbReference type="HOGENOM" id="CLU_072960_0_0_1"/>
<keyword evidence="2" id="KW-1133">Transmembrane helix</keyword>
<keyword evidence="2" id="KW-0472">Membrane</keyword>
<dbReference type="InterPro" id="IPR001304">
    <property type="entry name" value="C-type_lectin-like"/>
</dbReference>
<dbReference type="InterPro" id="IPR016187">
    <property type="entry name" value="CTDL_fold"/>
</dbReference>
<dbReference type="EMBL" id="EAAA01000884">
    <property type="status" value="NOT_ANNOTATED_CDS"/>
    <property type="molecule type" value="Genomic_DNA"/>
</dbReference>
<feature type="region of interest" description="Disordered" evidence="1">
    <location>
        <begin position="163"/>
        <end position="182"/>
    </location>
</feature>
<dbReference type="SUPFAM" id="SSF56436">
    <property type="entry name" value="C-type lectin-like"/>
    <property type="match status" value="1"/>
</dbReference>
<dbReference type="Pfam" id="PF00059">
    <property type="entry name" value="Lectin_C"/>
    <property type="match status" value="1"/>
</dbReference>
<dbReference type="PROSITE" id="PS50041">
    <property type="entry name" value="C_TYPE_LECTIN_2"/>
    <property type="match status" value="1"/>
</dbReference>
<reference evidence="4" key="3">
    <citation type="submission" date="2025-08" db="UniProtKB">
        <authorList>
            <consortium name="Ensembl"/>
        </authorList>
    </citation>
    <scope>IDENTIFICATION</scope>
</reference>
<dbReference type="SMART" id="SM00034">
    <property type="entry name" value="CLECT"/>
    <property type="match status" value="1"/>
</dbReference>
<evidence type="ECO:0000313" key="5">
    <source>
        <dbReference type="Proteomes" id="UP000008144"/>
    </source>
</evidence>
<feature type="transmembrane region" description="Helical" evidence="2">
    <location>
        <begin position="187"/>
        <end position="210"/>
    </location>
</feature>
<organism evidence="4 5">
    <name type="scientific">Ciona intestinalis</name>
    <name type="common">Transparent sea squirt</name>
    <name type="synonym">Ascidia intestinalis</name>
    <dbReference type="NCBI Taxonomy" id="7719"/>
    <lineage>
        <taxon>Eukaryota</taxon>
        <taxon>Metazoa</taxon>
        <taxon>Chordata</taxon>
        <taxon>Tunicata</taxon>
        <taxon>Ascidiacea</taxon>
        <taxon>Phlebobranchia</taxon>
        <taxon>Cionidae</taxon>
        <taxon>Ciona</taxon>
    </lineage>
</organism>
<reference evidence="5" key="1">
    <citation type="journal article" date="2002" name="Science">
        <title>The draft genome of Ciona intestinalis: insights into chordate and vertebrate origins.</title>
        <authorList>
            <person name="Dehal P."/>
            <person name="Satou Y."/>
            <person name="Campbell R.K."/>
            <person name="Chapman J."/>
            <person name="Degnan B."/>
            <person name="De Tomaso A."/>
            <person name="Davidson B."/>
            <person name="Di Gregorio A."/>
            <person name="Gelpke M."/>
            <person name="Goodstein D.M."/>
            <person name="Harafuji N."/>
            <person name="Hastings K.E."/>
            <person name="Ho I."/>
            <person name="Hotta K."/>
            <person name="Huang W."/>
            <person name="Kawashima T."/>
            <person name="Lemaire P."/>
            <person name="Martinez D."/>
            <person name="Meinertzhagen I.A."/>
            <person name="Necula S."/>
            <person name="Nonaka M."/>
            <person name="Putnam N."/>
            <person name="Rash S."/>
            <person name="Saiga H."/>
            <person name="Satake M."/>
            <person name="Terry A."/>
            <person name="Yamada L."/>
            <person name="Wang H.G."/>
            <person name="Awazu S."/>
            <person name="Azumi K."/>
            <person name="Boore J."/>
            <person name="Branno M."/>
            <person name="Chin-Bow S."/>
            <person name="DeSantis R."/>
            <person name="Doyle S."/>
            <person name="Francino P."/>
            <person name="Keys D.N."/>
            <person name="Haga S."/>
            <person name="Hayashi H."/>
            <person name="Hino K."/>
            <person name="Imai K.S."/>
            <person name="Inaba K."/>
            <person name="Kano S."/>
            <person name="Kobayashi K."/>
            <person name="Kobayashi M."/>
            <person name="Lee B.I."/>
            <person name="Makabe K.W."/>
            <person name="Manohar C."/>
            <person name="Matassi G."/>
            <person name="Medina M."/>
            <person name="Mochizuki Y."/>
            <person name="Mount S."/>
            <person name="Morishita T."/>
            <person name="Miura S."/>
            <person name="Nakayama A."/>
            <person name="Nishizaka S."/>
            <person name="Nomoto H."/>
            <person name="Ohta F."/>
            <person name="Oishi K."/>
            <person name="Rigoutsos I."/>
            <person name="Sano M."/>
            <person name="Sasaki A."/>
            <person name="Sasakura Y."/>
            <person name="Shoguchi E."/>
            <person name="Shin-i T."/>
            <person name="Spagnuolo A."/>
            <person name="Stainier D."/>
            <person name="Suzuki M.M."/>
            <person name="Tassy O."/>
            <person name="Takatori N."/>
            <person name="Tokuoka M."/>
            <person name="Yagi K."/>
            <person name="Yoshizaki F."/>
            <person name="Wada S."/>
            <person name="Zhang C."/>
            <person name="Hyatt P.D."/>
            <person name="Larimer F."/>
            <person name="Detter C."/>
            <person name="Doggett N."/>
            <person name="Glavina T."/>
            <person name="Hawkins T."/>
            <person name="Richardson P."/>
            <person name="Lucas S."/>
            <person name="Kohara Y."/>
            <person name="Levine M."/>
            <person name="Satoh N."/>
            <person name="Rokhsar D.S."/>
        </authorList>
    </citation>
    <scope>NUCLEOTIDE SEQUENCE [LARGE SCALE GENOMIC DNA]</scope>
</reference>
<dbReference type="PANTHER" id="PTHR45710:SF26">
    <property type="entry name" value="RH26557P"/>
    <property type="match status" value="1"/>
</dbReference>
<protein>
    <recommendedName>
        <fullName evidence="3">C-type lectin domain-containing protein</fullName>
    </recommendedName>
</protein>
<sequence>LLFVSFSVFSSQFKTNNKHQGDNCYASIDGGLGKLYYHKQMLSFQEAQNHCRRVDHSQLAIMKDNATLFDVVASVERYRAHSTTNTCFEHYFWVGLSKDGYKYKWLDGNELDESMKIEFTEDPGKTCVSMLLSGGTPPRWIAQDCLTQLAYLCYTPYTPVTTTLPPSPTQRTESTPTPPSPQSVSPVIIGAISAGIFALLLALILAVCLYTRRKKSKREQNLAQNPEVNMGVNHNPVYEESAQEQINTIYNMDMESPLQPDYALITLQPQASGSNDVTAPNDDVTAPNDDVTPGPNIDAGPSQKNVASSPPNAIYAAVNKNKQANDVYSVVNKKK</sequence>
<dbReference type="Proteomes" id="UP000008144">
    <property type="component" value="Chromosome 12"/>
</dbReference>
<dbReference type="GeneTree" id="ENSGT00940000169202"/>
<evidence type="ECO:0000256" key="2">
    <source>
        <dbReference type="SAM" id="Phobius"/>
    </source>
</evidence>
<evidence type="ECO:0000256" key="1">
    <source>
        <dbReference type="SAM" id="MobiDB-lite"/>
    </source>
</evidence>
<dbReference type="PANTHER" id="PTHR45710">
    <property type="entry name" value="C-TYPE LECTIN DOMAIN-CONTAINING PROTEIN 180"/>
    <property type="match status" value="1"/>
</dbReference>
<dbReference type="InterPro" id="IPR050828">
    <property type="entry name" value="C-type_lectin/matrix_domain"/>
</dbReference>
<feature type="compositionally biased region" description="Polar residues" evidence="1">
    <location>
        <begin position="302"/>
        <end position="311"/>
    </location>
</feature>
<reference evidence="4" key="2">
    <citation type="journal article" date="2008" name="Genome Biol.">
        <title>Improved genome assembly and evidence-based global gene model set for the chordate Ciona intestinalis: new insight into intron and operon populations.</title>
        <authorList>
            <person name="Satou Y."/>
            <person name="Mineta K."/>
            <person name="Ogasawara M."/>
            <person name="Sasakura Y."/>
            <person name="Shoguchi E."/>
            <person name="Ueno K."/>
            <person name="Yamada L."/>
            <person name="Matsumoto J."/>
            <person name="Wasserscheid J."/>
            <person name="Dewar K."/>
            <person name="Wiley G.B."/>
            <person name="Macmil S.L."/>
            <person name="Roe B.A."/>
            <person name="Zeller R.W."/>
            <person name="Hastings K.E."/>
            <person name="Lemaire P."/>
            <person name="Lindquist E."/>
            <person name="Endo T."/>
            <person name="Hotta K."/>
            <person name="Inaba K."/>
        </authorList>
    </citation>
    <scope>NUCLEOTIDE SEQUENCE [LARGE SCALE GENOMIC DNA]</scope>
    <source>
        <strain evidence="4">wild type</strain>
    </source>
</reference>
<name>H2Y3Q7_CIOIN</name>
<keyword evidence="2" id="KW-0812">Transmembrane</keyword>
<dbReference type="AlphaFoldDB" id="H2Y3Q7"/>
<dbReference type="Gene3D" id="3.10.100.10">
    <property type="entry name" value="Mannose-Binding Protein A, subunit A"/>
    <property type="match status" value="1"/>
</dbReference>
<dbReference type="InParanoid" id="H2Y3Q7"/>
<feature type="region of interest" description="Disordered" evidence="1">
    <location>
        <begin position="271"/>
        <end position="312"/>
    </location>
</feature>
<dbReference type="InterPro" id="IPR016186">
    <property type="entry name" value="C-type_lectin-like/link_sf"/>
</dbReference>
<evidence type="ECO:0000259" key="3">
    <source>
        <dbReference type="PROSITE" id="PS50041"/>
    </source>
</evidence>
<keyword evidence="5" id="KW-1185">Reference proteome</keyword>
<accession>H2Y3Q7</accession>
<reference evidence="4" key="4">
    <citation type="submission" date="2025-09" db="UniProtKB">
        <authorList>
            <consortium name="Ensembl"/>
        </authorList>
    </citation>
    <scope>IDENTIFICATION</scope>
</reference>
<feature type="domain" description="C-type lectin" evidence="3">
    <location>
        <begin position="36"/>
        <end position="154"/>
    </location>
</feature>
<dbReference type="Ensembl" id="ENSCINT00000031720.1">
    <property type="protein sequence ID" value="ENSCINP00000036542.1"/>
    <property type="gene ID" value="ENSCING00000024715.1"/>
</dbReference>
<feature type="compositionally biased region" description="Low complexity" evidence="1">
    <location>
        <begin position="163"/>
        <end position="175"/>
    </location>
</feature>